<proteinExistence type="predicted"/>
<dbReference type="RefSeq" id="WP_264136658.1">
    <property type="nucleotide sequence ID" value="NZ_JAOYOD010000001.1"/>
</dbReference>
<evidence type="ECO:0000313" key="2">
    <source>
        <dbReference type="Proteomes" id="UP001300692"/>
    </source>
</evidence>
<evidence type="ECO:0000313" key="1">
    <source>
        <dbReference type="EMBL" id="MCV9385875.1"/>
    </source>
</evidence>
<gene>
    <name evidence="1" type="ORF">N7U62_04335</name>
</gene>
<accession>A0ABT3CQX8</accession>
<sequence length="274" mass="29958">MKKNSLLLLGAFALFACESDNNVPDLTAPVITLVEPHEGDLVEAGSHIHVIGTVTDDEDLGMLNITVHDNFNGHGHGRKLAAFSINQSLSMTGTLFDLDHEILVAEDATAGPYHVVLQATDAVGNGTSFEDGSSQEREIWITNTSMAITHFENELGEEVTHYEATAGAALSFYGLIEDQVGTIEHVTVYVEHLELADHDHSHARTLAETAVYEKDFELGGVESVRIEDLLANESIIVSQDYLDQLATDEHLSLIILSKDTDGNFSRFSIELHFD</sequence>
<dbReference type="PROSITE" id="PS51257">
    <property type="entry name" value="PROKAR_LIPOPROTEIN"/>
    <property type="match status" value="1"/>
</dbReference>
<dbReference type="EMBL" id="JAOYOD010000001">
    <property type="protein sequence ID" value="MCV9385875.1"/>
    <property type="molecule type" value="Genomic_DNA"/>
</dbReference>
<keyword evidence="2" id="KW-1185">Reference proteome</keyword>
<comment type="caution">
    <text evidence="1">The sequence shown here is derived from an EMBL/GenBank/DDBJ whole genome shotgun (WGS) entry which is preliminary data.</text>
</comment>
<reference evidence="1 2" key="1">
    <citation type="submission" date="2022-10" db="EMBL/GenBank/DDBJ databases">
        <title>Comparative genomics and taxonomic characterization of three novel marine species of genus Reichenbachiella exhibiting antioxidant and polysaccharide degradation activities.</title>
        <authorList>
            <person name="Muhammad N."/>
            <person name="Lee Y.-J."/>
            <person name="Ko J."/>
            <person name="Kim S.-G."/>
        </authorList>
    </citation>
    <scope>NUCLEOTIDE SEQUENCE [LARGE SCALE GENOMIC DNA]</scope>
    <source>
        <strain evidence="1 2">ABR2-5</strain>
    </source>
</reference>
<name>A0ABT3CQX8_9BACT</name>
<protein>
    <submittedName>
        <fullName evidence="1">DUF4625 domain-containing protein</fullName>
    </submittedName>
</protein>
<organism evidence="1 2">
    <name type="scientific">Reichenbachiella ulvae</name>
    <dbReference type="NCBI Taxonomy" id="2980104"/>
    <lineage>
        <taxon>Bacteria</taxon>
        <taxon>Pseudomonadati</taxon>
        <taxon>Bacteroidota</taxon>
        <taxon>Cytophagia</taxon>
        <taxon>Cytophagales</taxon>
        <taxon>Reichenbachiellaceae</taxon>
        <taxon>Reichenbachiella</taxon>
    </lineage>
</organism>
<dbReference type="InterPro" id="IPR027829">
    <property type="entry name" value="DUF4625"/>
</dbReference>
<dbReference type="Proteomes" id="UP001300692">
    <property type="component" value="Unassembled WGS sequence"/>
</dbReference>
<dbReference type="Pfam" id="PF15418">
    <property type="entry name" value="DUF4625"/>
    <property type="match status" value="1"/>
</dbReference>